<feature type="compositionally biased region" description="Low complexity" evidence="1">
    <location>
        <begin position="727"/>
        <end position="736"/>
    </location>
</feature>
<dbReference type="OrthoDB" id="6159982at2759"/>
<dbReference type="Gene3D" id="3.30.70.330">
    <property type="match status" value="1"/>
</dbReference>
<dbReference type="Gene3D" id="3.40.220.10">
    <property type="entry name" value="Leucine Aminopeptidase, subunit E, domain 1"/>
    <property type="match status" value="1"/>
</dbReference>
<feature type="compositionally biased region" description="Polar residues" evidence="1">
    <location>
        <begin position="638"/>
        <end position="679"/>
    </location>
</feature>
<keyword evidence="4" id="KW-1185">Reference proteome</keyword>
<evidence type="ECO:0000256" key="1">
    <source>
        <dbReference type="SAM" id="MobiDB-lite"/>
    </source>
</evidence>
<feature type="compositionally biased region" description="Polar residues" evidence="1">
    <location>
        <begin position="797"/>
        <end position="806"/>
    </location>
</feature>
<evidence type="ECO:0000313" key="4">
    <source>
        <dbReference type="Proteomes" id="UP000596742"/>
    </source>
</evidence>
<reference evidence="3" key="1">
    <citation type="submission" date="2018-11" db="EMBL/GenBank/DDBJ databases">
        <authorList>
            <person name="Alioto T."/>
            <person name="Alioto T."/>
        </authorList>
    </citation>
    <scope>NUCLEOTIDE SEQUENCE</scope>
</reference>
<dbReference type="PANTHER" id="PTHR11106">
    <property type="entry name" value="GANGLIOSIDE INDUCED DIFFERENTIATION ASSOCIATED PROTEIN 2-RELATED"/>
    <property type="match status" value="1"/>
</dbReference>
<feature type="compositionally biased region" description="Basic and acidic residues" evidence="1">
    <location>
        <begin position="621"/>
        <end position="637"/>
    </location>
</feature>
<dbReference type="Pfam" id="PF01661">
    <property type="entry name" value="Macro"/>
    <property type="match status" value="1"/>
</dbReference>
<organism evidence="3 4">
    <name type="scientific">Mytilus galloprovincialis</name>
    <name type="common">Mediterranean mussel</name>
    <dbReference type="NCBI Taxonomy" id="29158"/>
    <lineage>
        <taxon>Eukaryota</taxon>
        <taxon>Metazoa</taxon>
        <taxon>Spiralia</taxon>
        <taxon>Lophotrochozoa</taxon>
        <taxon>Mollusca</taxon>
        <taxon>Bivalvia</taxon>
        <taxon>Autobranchia</taxon>
        <taxon>Pteriomorphia</taxon>
        <taxon>Mytilida</taxon>
        <taxon>Mytiloidea</taxon>
        <taxon>Mytilidae</taxon>
        <taxon>Mytilinae</taxon>
        <taxon>Mytilus</taxon>
    </lineage>
</organism>
<accession>A0A8B6GR91</accession>
<sequence length="806" mass="90619">MASSPGVRVFDVPKDASERDIKVYFSNPRNGGAKITRIYYPLQGNDAVVLFEGEKVNPKLFQLDHVLRERKLRVRPLQRQVFSKVTVELGKEITSLLDNDPKYLDDIQYDGELEVIAEDNYTITGDWYQIEWAWQYLDDVCNKRDDTVEVIPNGFDEHVTDTLRGNSDDSAILGATSIQSEDDVPLLQYPHHTEQASGFKPYWKGSDERQSSDSHFIDPYAYDEDESDFNLLARGFDMPHSGLSWLENNLGRKEQKGYSVSHQDFQDVPLTYDFNVSSLKISVLMNDLLQETTDAIVTSASGDLSAQYGISRVIARSADPKLRNECREYIERHGQLSVGDVMHTSAGGSFDKKVGFVIHAVGPSWREYRNEESVHMLTCTYLNIFQYSSSNMWLTNIAMPLIGAGGVGFPLDVCVQAFYDALLLFVMDPENLSHLQEIHLVSNDEDSTCSTIVVLRSLLDIDQIATQEAAKDRYLKRTAEFGFKAKNLIIDKEEELLSVKDEDVKSDELEVKQPIFEVKQSGDLKEVEPVVDLTDDDTILLSHKETTVSFTKSGSSNQGIIRPTEPVTETIKERDDTEKISAVPKAEMVLDSSSSDESIPFGMIDSDEDDTIPSNKSVSSSEDKHNDEKEYKVHHQSSDTTYYSGSFSEKQDTSNQDTKITSSQDTKELNTSLNTQTDTSLDKRIQQESKDSSLTFDISDPKEVNGAIEDELQKSKYSTISSEDETSSVSLLSTSTKGRYDTSQKMSMDNGIDEYYAKTHISTEIGDLHENHSDKNENSTKTKDLSPDVYEVKVDNENTPGDNTDT</sequence>
<feature type="domain" description="Macro" evidence="2">
    <location>
        <begin position="268"/>
        <end position="459"/>
    </location>
</feature>
<evidence type="ECO:0000313" key="3">
    <source>
        <dbReference type="EMBL" id="VDI67637.1"/>
    </source>
</evidence>
<comment type="caution">
    <text evidence="3">The sequence shown here is derived from an EMBL/GenBank/DDBJ whole genome shotgun (WGS) entry which is preliminary data.</text>
</comment>
<feature type="region of interest" description="Disordered" evidence="1">
    <location>
        <begin position="572"/>
        <end position="746"/>
    </location>
</feature>
<dbReference type="SUPFAM" id="SSF52949">
    <property type="entry name" value="Macro domain-like"/>
    <property type="match status" value="1"/>
</dbReference>
<dbReference type="PANTHER" id="PTHR11106:SF111">
    <property type="entry name" value="MACRO DOMAIN-CONTAINING PROTEIN"/>
    <property type="match status" value="1"/>
</dbReference>
<gene>
    <name evidence="3" type="ORF">MGAL_10B046883</name>
</gene>
<protein>
    <recommendedName>
        <fullName evidence="2">Macro domain-containing protein</fullName>
    </recommendedName>
</protein>
<feature type="region of interest" description="Disordered" evidence="1">
    <location>
        <begin position="766"/>
        <end position="806"/>
    </location>
</feature>
<dbReference type="Proteomes" id="UP000596742">
    <property type="component" value="Unassembled WGS sequence"/>
</dbReference>
<dbReference type="InterPro" id="IPR002589">
    <property type="entry name" value="Macro_dom"/>
</dbReference>
<dbReference type="InterPro" id="IPR043472">
    <property type="entry name" value="Macro_dom-like"/>
</dbReference>
<name>A0A8B6GR91_MYTGA</name>
<evidence type="ECO:0000259" key="2">
    <source>
        <dbReference type="PROSITE" id="PS51154"/>
    </source>
</evidence>
<dbReference type="PROSITE" id="PS51154">
    <property type="entry name" value="MACRO"/>
    <property type="match status" value="1"/>
</dbReference>
<dbReference type="AlphaFoldDB" id="A0A8B6GR91"/>
<dbReference type="InterPro" id="IPR012677">
    <property type="entry name" value="Nucleotide-bd_a/b_plait_sf"/>
</dbReference>
<dbReference type="EMBL" id="UYJE01008828">
    <property type="protein sequence ID" value="VDI67637.1"/>
    <property type="molecule type" value="Genomic_DNA"/>
</dbReference>
<feature type="compositionally biased region" description="Basic and acidic residues" evidence="1">
    <location>
        <begin position="680"/>
        <end position="691"/>
    </location>
</feature>
<feature type="compositionally biased region" description="Basic and acidic residues" evidence="1">
    <location>
        <begin position="766"/>
        <end position="796"/>
    </location>
</feature>
<proteinExistence type="predicted"/>
<dbReference type="Pfam" id="PF23085">
    <property type="entry name" value="RRM_PARP14_3"/>
    <property type="match status" value="1"/>
</dbReference>
<dbReference type="SMART" id="SM00506">
    <property type="entry name" value="A1pp"/>
    <property type="match status" value="1"/>
</dbReference>